<accession>A0A0D2GSU3</accession>
<sequence length="391" mass="45957">MDSKTDKSRRRLLGLPRAHSRQKMQLRTVSLYSRPRIIDTNTKEHQPHPPSTKGQQSNPLVDLPLELVLTIAGYLDKESQNLLAFSCRRFYVALHSKLDLTLENKDAKLRFLRVLENDYPRYLTCPFCVVMNPWAKRVGRPFECLHVERHTFLDYIVSKPSFLKKLYMDVAITPRVVDLILRAYDLGPKYGLPVTYLNSTIRHKGIHLAMPVSQSNEARVVDGQLVLYSRMAAKALDTWLQPSQFRDFVYPTQTSNVCLHFTQQIQNEIRSGIKTSQEYFKELWFLCTIVVEGPSVDVLLKCRWCETDYRLHLIIGETPEEEDWLIFEVWRNYGRRYDDRVAVKQMFHQALLVKPEQEELTRRNVQAIFESQPASRPRRRIFWVGQQFRRG</sequence>
<protein>
    <recommendedName>
        <fullName evidence="4">F-box domain-containing protein</fullName>
    </recommendedName>
</protein>
<dbReference type="RefSeq" id="XP_016626663.1">
    <property type="nucleotide sequence ID" value="XM_016782204.1"/>
</dbReference>
<feature type="region of interest" description="Disordered" evidence="1">
    <location>
        <begin position="39"/>
        <end position="58"/>
    </location>
</feature>
<dbReference type="VEuPathDB" id="FungiDB:Z520_11716"/>
<dbReference type="SUPFAM" id="SSF81383">
    <property type="entry name" value="F-box domain"/>
    <property type="match status" value="1"/>
</dbReference>
<evidence type="ECO:0000256" key="1">
    <source>
        <dbReference type="SAM" id="MobiDB-lite"/>
    </source>
</evidence>
<dbReference type="EMBL" id="KN848103">
    <property type="protein sequence ID" value="KIX92540.1"/>
    <property type="molecule type" value="Genomic_DNA"/>
</dbReference>
<evidence type="ECO:0000313" key="3">
    <source>
        <dbReference type="Proteomes" id="UP000053411"/>
    </source>
</evidence>
<gene>
    <name evidence="2" type="ORF">Z520_11716</name>
</gene>
<reference evidence="2 3" key="1">
    <citation type="submission" date="2015-01" db="EMBL/GenBank/DDBJ databases">
        <title>The Genome Sequence of Fonsecaea multimorphosa CBS 102226.</title>
        <authorList>
            <consortium name="The Broad Institute Genomics Platform"/>
            <person name="Cuomo C."/>
            <person name="de Hoog S."/>
            <person name="Gorbushina A."/>
            <person name="Stielow B."/>
            <person name="Teixiera M."/>
            <person name="Abouelleil A."/>
            <person name="Chapman S.B."/>
            <person name="Priest M."/>
            <person name="Young S.K."/>
            <person name="Wortman J."/>
            <person name="Nusbaum C."/>
            <person name="Birren B."/>
        </authorList>
    </citation>
    <scope>NUCLEOTIDE SEQUENCE [LARGE SCALE GENOMIC DNA]</scope>
    <source>
        <strain evidence="2 3">CBS 102226</strain>
    </source>
</reference>
<proteinExistence type="predicted"/>
<evidence type="ECO:0008006" key="4">
    <source>
        <dbReference type="Google" id="ProtNLM"/>
    </source>
</evidence>
<organism evidence="2 3">
    <name type="scientific">Fonsecaea multimorphosa CBS 102226</name>
    <dbReference type="NCBI Taxonomy" id="1442371"/>
    <lineage>
        <taxon>Eukaryota</taxon>
        <taxon>Fungi</taxon>
        <taxon>Dikarya</taxon>
        <taxon>Ascomycota</taxon>
        <taxon>Pezizomycotina</taxon>
        <taxon>Eurotiomycetes</taxon>
        <taxon>Chaetothyriomycetidae</taxon>
        <taxon>Chaetothyriales</taxon>
        <taxon>Herpotrichiellaceae</taxon>
        <taxon>Fonsecaea</taxon>
    </lineage>
</organism>
<dbReference type="OrthoDB" id="3766406at2759"/>
<name>A0A0D2GSU3_9EURO</name>
<dbReference type="GeneID" id="27717462"/>
<dbReference type="AlphaFoldDB" id="A0A0D2GSU3"/>
<dbReference type="STRING" id="1442371.A0A0D2GSU3"/>
<dbReference type="InterPro" id="IPR036047">
    <property type="entry name" value="F-box-like_dom_sf"/>
</dbReference>
<evidence type="ECO:0000313" key="2">
    <source>
        <dbReference type="EMBL" id="KIX92540.1"/>
    </source>
</evidence>
<dbReference type="Proteomes" id="UP000053411">
    <property type="component" value="Unassembled WGS sequence"/>
</dbReference>
<keyword evidence="3" id="KW-1185">Reference proteome</keyword>